<dbReference type="InParanoid" id="A0A409X5U4"/>
<organism evidence="1 2">
    <name type="scientific">Gymnopilus dilepis</name>
    <dbReference type="NCBI Taxonomy" id="231916"/>
    <lineage>
        <taxon>Eukaryota</taxon>
        <taxon>Fungi</taxon>
        <taxon>Dikarya</taxon>
        <taxon>Basidiomycota</taxon>
        <taxon>Agaricomycotina</taxon>
        <taxon>Agaricomycetes</taxon>
        <taxon>Agaricomycetidae</taxon>
        <taxon>Agaricales</taxon>
        <taxon>Agaricineae</taxon>
        <taxon>Hymenogastraceae</taxon>
        <taxon>Gymnopilus</taxon>
    </lineage>
</organism>
<dbReference type="EMBL" id="NHYE01004134">
    <property type="protein sequence ID" value="PPQ86149.1"/>
    <property type="molecule type" value="Genomic_DNA"/>
</dbReference>
<evidence type="ECO:0000313" key="2">
    <source>
        <dbReference type="Proteomes" id="UP000284706"/>
    </source>
</evidence>
<keyword evidence="2" id="KW-1185">Reference proteome</keyword>
<evidence type="ECO:0000313" key="1">
    <source>
        <dbReference type="EMBL" id="PPQ86149.1"/>
    </source>
</evidence>
<dbReference type="OrthoDB" id="3067692at2759"/>
<proteinExistence type="predicted"/>
<dbReference type="Proteomes" id="UP000284706">
    <property type="component" value="Unassembled WGS sequence"/>
</dbReference>
<accession>A0A409X5U4</accession>
<name>A0A409X5U4_9AGAR</name>
<sequence>FQRIGVYFVGHSEPERGDLHFTIENQGANSIKEVFGVLFPAQLSKIIAASQKPALTLMTCGGVLSNDASVKDLREYSRDGPFSHILAFEQPKLQVYYLSGLLEKFALNRYIHNKPRLDASLSGEESTGAHTSISLFHKVDGITKYIWGHEVIRPFGQHPPMQCNKCAVFRSWRNETVSDPTIARLRCKSKGCTGFHEFKAPDGLIPVKGNNGMGSHGVWYKLAEGR</sequence>
<gene>
    <name evidence="1" type="ORF">CVT26_000410</name>
</gene>
<reference evidence="1 2" key="1">
    <citation type="journal article" date="2018" name="Evol. Lett.">
        <title>Horizontal gene cluster transfer increased hallucinogenic mushroom diversity.</title>
        <authorList>
            <person name="Reynolds H.T."/>
            <person name="Vijayakumar V."/>
            <person name="Gluck-Thaler E."/>
            <person name="Korotkin H.B."/>
            <person name="Matheny P.B."/>
            <person name="Slot J.C."/>
        </authorList>
    </citation>
    <scope>NUCLEOTIDE SEQUENCE [LARGE SCALE GENOMIC DNA]</scope>
    <source>
        <strain evidence="1 2">SRW20</strain>
    </source>
</reference>
<dbReference type="AlphaFoldDB" id="A0A409X5U4"/>
<protein>
    <submittedName>
        <fullName evidence="1">Uncharacterized protein</fullName>
    </submittedName>
</protein>
<comment type="caution">
    <text evidence="1">The sequence shown here is derived from an EMBL/GenBank/DDBJ whole genome shotgun (WGS) entry which is preliminary data.</text>
</comment>
<feature type="non-terminal residue" evidence="1">
    <location>
        <position position="1"/>
    </location>
</feature>